<accession>A0ACC7LJD9</accession>
<reference evidence="1" key="1">
    <citation type="submission" date="2024-09" db="EMBL/GenBank/DDBJ databases">
        <authorList>
            <person name="Liu J."/>
        </authorList>
    </citation>
    <scope>NUCLEOTIDE SEQUENCE</scope>
    <source>
        <strain evidence="1">NBU2967</strain>
    </source>
</reference>
<sequence length="184" mass="21249">MQKRIVITGGPSTGKTSLIEEMQNAGYFCYPEVIRQMTHRAKSIGELTDYGTNPIASVSNPLDFNTKILSARLSHFEEARDQSEAVIFFDRGMPDVLAYMDYYDQPTPDDFSSIVKKNRYDQVFLLPMWQDIFVKDGERFESYQDALKISECLHNTYRDFDYDVIEVPKSSVAERIAFILKNLK</sequence>
<comment type="caution">
    <text evidence="1">The sequence shown here is derived from an EMBL/GenBank/DDBJ whole genome shotgun (WGS) entry which is preliminary data.</text>
</comment>
<organism evidence="1 2">
    <name type="scientific">Meishania litoralis</name>
    <dbReference type="NCBI Taxonomy" id="3434685"/>
    <lineage>
        <taxon>Bacteria</taxon>
        <taxon>Pseudomonadati</taxon>
        <taxon>Bacteroidota</taxon>
        <taxon>Flavobacteriia</taxon>
        <taxon>Flavobacteriales</taxon>
        <taxon>Flavobacteriaceae</taxon>
        <taxon>Meishania</taxon>
    </lineage>
</organism>
<dbReference type="Proteomes" id="UP001595191">
    <property type="component" value="Unassembled WGS sequence"/>
</dbReference>
<dbReference type="EMBL" id="JBHFPV010000002">
    <property type="protein sequence ID" value="MFH6603679.1"/>
    <property type="molecule type" value="Genomic_DNA"/>
</dbReference>
<protein>
    <submittedName>
        <fullName evidence="1">AAA family ATPase</fullName>
    </submittedName>
</protein>
<keyword evidence="2" id="KW-1185">Reference proteome</keyword>
<name>A0ACC7LJD9_9FLAO</name>
<gene>
    <name evidence="1" type="ORF">ACEZ3G_09345</name>
</gene>
<evidence type="ECO:0000313" key="2">
    <source>
        <dbReference type="Proteomes" id="UP001595191"/>
    </source>
</evidence>
<proteinExistence type="predicted"/>
<evidence type="ECO:0000313" key="1">
    <source>
        <dbReference type="EMBL" id="MFH6603679.1"/>
    </source>
</evidence>